<evidence type="ECO:0000313" key="3">
    <source>
        <dbReference type="Proteomes" id="UP000244090"/>
    </source>
</evidence>
<dbReference type="AlphaFoldDB" id="A0A2T6BT67"/>
<organism evidence="2 3">
    <name type="scientific">Kordia periserrulae</name>
    <dbReference type="NCBI Taxonomy" id="701523"/>
    <lineage>
        <taxon>Bacteria</taxon>
        <taxon>Pseudomonadati</taxon>
        <taxon>Bacteroidota</taxon>
        <taxon>Flavobacteriia</taxon>
        <taxon>Flavobacteriales</taxon>
        <taxon>Flavobacteriaceae</taxon>
        <taxon>Kordia</taxon>
    </lineage>
</organism>
<dbReference type="EMBL" id="QBKT01000010">
    <property type="protein sequence ID" value="PTX59226.1"/>
    <property type="molecule type" value="Genomic_DNA"/>
</dbReference>
<feature type="chain" id="PRO_5015440146" evidence="1">
    <location>
        <begin position="25"/>
        <end position="254"/>
    </location>
</feature>
<dbReference type="PROSITE" id="PS51257">
    <property type="entry name" value="PROKAR_LIPOPROTEIN"/>
    <property type="match status" value="1"/>
</dbReference>
<protein>
    <submittedName>
        <fullName evidence="2">Uncharacterized protein</fullName>
    </submittedName>
</protein>
<reference evidence="2 3" key="1">
    <citation type="submission" date="2018-04" db="EMBL/GenBank/DDBJ databases">
        <title>Genomic Encyclopedia of Archaeal and Bacterial Type Strains, Phase II (KMG-II): from individual species to whole genera.</title>
        <authorList>
            <person name="Goeker M."/>
        </authorList>
    </citation>
    <scope>NUCLEOTIDE SEQUENCE [LARGE SCALE GENOMIC DNA]</scope>
    <source>
        <strain evidence="2 3">DSM 25731</strain>
    </source>
</reference>
<sequence length="254" mass="29169">MKYTHTFRNFFIASLFLVSLFSCSNDDDSPQSVDPFSLEVRLTNQQISNEKITAIGFSNFSTSNTFLFYHVADGATNIEFFKTENTEVDRTNYSNYREFTMETNSVFGNFEQGREDTRDEEYYAIVKYMVNNEVRLSNPIKVTPISQPNTWTSNIGVLYINQSNVGYPKISWENNTEGETSFSFCIITSSGNVLANVVTEDNRFQYFDTSNVLQDFTQQAPEALTSGVPYFVYLLDVNADNWLNRVVFHNFLAD</sequence>
<evidence type="ECO:0000256" key="1">
    <source>
        <dbReference type="SAM" id="SignalP"/>
    </source>
</evidence>
<feature type="signal peptide" evidence="1">
    <location>
        <begin position="1"/>
        <end position="24"/>
    </location>
</feature>
<dbReference type="Proteomes" id="UP000244090">
    <property type="component" value="Unassembled WGS sequence"/>
</dbReference>
<accession>A0A2T6BT67</accession>
<gene>
    <name evidence="2" type="ORF">C8N46_11062</name>
</gene>
<name>A0A2T6BT67_9FLAO</name>
<dbReference type="OrthoDB" id="1177023at2"/>
<evidence type="ECO:0000313" key="2">
    <source>
        <dbReference type="EMBL" id="PTX59226.1"/>
    </source>
</evidence>
<keyword evidence="1" id="KW-0732">Signal</keyword>
<keyword evidence="3" id="KW-1185">Reference proteome</keyword>
<proteinExistence type="predicted"/>
<dbReference type="RefSeq" id="WP_108116394.1">
    <property type="nucleotide sequence ID" value="NZ_QBKT01000010.1"/>
</dbReference>
<comment type="caution">
    <text evidence="2">The sequence shown here is derived from an EMBL/GenBank/DDBJ whole genome shotgun (WGS) entry which is preliminary data.</text>
</comment>